<dbReference type="Proteomes" id="UP000297910">
    <property type="component" value="Unassembled WGS sequence"/>
</dbReference>
<sequence>MVEALGIISSIIAVIDLSVKVASRCSKYYTNVKNTRNDIKCLEREAQGLEAILERVRSLCDSPNDKNLQDSQGLCEGVKDYQKQLAQLETKLEPRGANKLISRYGIRALKWPLKSKEVDSLIKKLENYKANISLSLQVDQEIQILKIHQKIVLDTLRSINNAAFDSHNEEYNAQYYQDTRAELLRHIYSWASD</sequence>
<keyword evidence="3" id="KW-1185">Reference proteome</keyword>
<gene>
    <name evidence="2" type="ORF">BPAE_0265g00090</name>
</gene>
<organism evidence="2 3">
    <name type="scientific">Botrytis paeoniae</name>
    <dbReference type="NCBI Taxonomy" id="278948"/>
    <lineage>
        <taxon>Eukaryota</taxon>
        <taxon>Fungi</taxon>
        <taxon>Dikarya</taxon>
        <taxon>Ascomycota</taxon>
        <taxon>Pezizomycotina</taxon>
        <taxon>Leotiomycetes</taxon>
        <taxon>Helotiales</taxon>
        <taxon>Sclerotiniaceae</taxon>
        <taxon>Botrytis</taxon>
    </lineage>
</organism>
<accession>A0A4Z1F7M3</accession>
<name>A0A4Z1F7M3_9HELO</name>
<keyword evidence="1" id="KW-0175">Coiled coil</keyword>
<reference evidence="2 3" key="1">
    <citation type="submission" date="2017-12" db="EMBL/GenBank/DDBJ databases">
        <title>Comparative genomics of Botrytis spp.</title>
        <authorList>
            <person name="Valero-Jimenez C.A."/>
            <person name="Tapia P."/>
            <person name="Veloso J."/>
            <person name="Silva-Moreno E."/>
            <person name="Staats M."/>
            <person name="Valdes J.H."/>
            <person name="Van Kan J.A.L."/>
        </authorList>
    </citation>
    <scope>NUCLEOTIDE SEQUENCE [LARGE SCALE GENOMIC DNA]</scope>
    <source>
        <strain evidence="2 3">Bp0003</strain>
    </source>
</reference>
<protein>
    <submittedName>
        <fullName evidence="2">Uncharacterized protein</fullName>
    </submittedName>
</protein>
<evidence type="ECO:0000313" key="3">
    <source>
        <dbReference type="Proteomes" id="UP000297910"/>
    </source>
</evidence>
<comment type="caution">
    <text evidence="2">The sequence shown here is derived from an EMBL/GenBank/DDBJ whole genome shotgun (WGS) entry which is preliminary data.</text>
</comment>
<dbReference type="AlphaFoldDB" id="A0A4Z1F7M3"/>
<feature type="coiled-coil region" evidence="1">
    <location>
        <begin position="25"/>
        <end position="59"/>
    </location>
</feature>
<evidence type="ECO:0000256" key="1">
    <source>
        <dbReference type="SAM" id="Coils"/>
    </source>
</evidence>
<proteinExistence type="predicted"/>
<dbReference type="EMBL" id="PQXI01000264">
    <property type="protein sequence ID" value="TGO20794.1"/>
    <property type="molecule type" value="Genomic_DNA"/>
</dbReference>
<evidence type="ECO:0000313" key="2">
    <source>
        <dbReference type="EMBL" id="TGO20794.1"/>
    </source>
</evidence>